<feature type="transmembrane region" description="Helical" evidence="2">
    <location>
        <begin position="39"/>
        <end position="60"/>
    </location>
</feature>
<accession>A0A9N8ZPQ1</accession>
<dbReference type="EMBL" id="CAJVPY010000998">
    <property type="protein sequence ID" value="CAG8502643.1"/>
    <property type="molecule type" value="Genomic_DNA"/>
</dbReference>
<keyword evidence="2" id="KW-1133">Transmembrane helix</keyword>
<feature type="compositionally biased region" description="Basic residues" evidence="1">
    <location>
        <begin position="328"/>
        <end position="339"/>
    </location>
</feature>
<evidence type="ECO:0000313" key="4">
    <source>
        <dbReference type="Proteomes" id="UP000789405"/>
    </source>
</evidence>
<evidence type="ECO:0000313" key="3">
    <source>
        <dbReference type="EMBL" id="CAG8502643.1"/>
    </source>
</evidence>
<feature type="transmembrane region" description="Helical" evidence="2">
    <location>
        <begin position="162"/>
        <end position="183"/>
    </location>
</feature>
<feature type="transmembrane region" description="Helical" evidence="2">
    <location>
        <begin position="203"/>
        <end position="222"/>
    </location>
</feature>
<feature type="transmembrane region" description="Helical" evidence="2">
    <location>
        <begin position="72"/>
        <end position="93"/>
    </location>
</feature>
<comment type="caution">
    <text evidence="3">The sequence shown here is derived from an EMBL/GenBank/DDBJ whole genome shotgun (WGS) entry which is preliminary data.</text>
</comment>
<name>A0A9N8ZPQ1_9GLOM</name>
<keyword evidence="2" id="KW-0472">Membrane</keyword>
<protein>
    <submittedName>
        <fullName evidence="3">13726_t:CDS:1</fullName>
    </submittedName>
</protein>
<sequence length="339" mass="38149">MYYWIGYEAISAIYASIIWSCLLITGARFYRETSLKEPLLIFSILSLIGLNAIHWVTVILNLKQMKDQPDLVILIFQAILWMICGMCSFIYTFTPILTVHFNHIGLKARFDVEINGDINSPKDENDNATENSFDTIPSIRNLNDPTGQKYSISSRNAAVGSWYMITIGFLTLGYATFYIIVFITPPFVPYHPITNSVDFMLRTIYLGVYGIPPTKGLLHWVARNVLGMKGNLTSLKTSGTHSTVAAISEVQGKGRTKDRSPSPSTTSTKQQITSPPLPLNKDQLSVLRDKINSTNDDNISKEDTTSEDDNSNISTLKRKKSKDNDTKKLKKLKKNDKYK</sequence>
<dbReference type="OrthoDB" id="2348943at2759"/>
<feature type="region of interest" description="Disordered" evidence="1">
    <location>
        <begin position="250"/>
        <end position="339"/>
    </location>
</feature>
<dbReference type="AlphaFoldDB" id="A0A9N8ZPQ1"/>
<dbReference type="Proteomes" id="UP000789405">
    <property type="component" value="Unassembled WGS sequence"/>
</dbReference>
<keyword evidence="2" id="KW-0812">Transmembrane</keyword>
<reference evidence="3" key="1">
    <citation type="submission" date="2021-06" db="EMBL/GenBank/DDBJ databases">
        <authorList>
            <person name="Kallberg Y."/>
            <person name="Tangrot J."/>
            <person name="Rosling A."/>
        </authorList>
    </citation>
    <scope>NUCLEOTIDE SEQUENCE</scope>
    <source>
        <strain evidence="3">MA453B</strain>
    </source>
</reference>
<feature type="transmembrane region" description="Helical" evidence="2">
    <location>
        <begin position="6"/>
        <end position="27"/>
    </location>
</feature>
<keyword evidence="4" id="KW-1185">Reference proteome</keyword>
<feature type="compositionally biased region" description="Low complexity" evidence="1">
    <location>
        <begin position="261"/>
        <end position="274"/>
    </location>
</feature>
<evidence type="ECO:0000256" key="2">
    <source>
        <dbReference type="SAM" id="Phobius"/>
    </source>
</evidence>
<gene>
    <name evidence="3" type="ORF">DERYTH_LOCUS2980</name>
</gene>
<organism evidence="3 4">
    <name type="scientific">Dentiscutata erythropus</name>
    <dbReference type="NCBI Taxonomy" id="1348616"/>
    <lineage>
        <taxon>Eukaryota</taxon>
        <taxon>Fungi</taxon>
        <taxon>Fungi incertae sedis</taxon>
        <taxon>Mucoromycota</taxon>
        <taxon>Glomeromycotina</taxon>
        <taxon>Glomeromycetes</taxon>
        <taxon>Diversisporales</taxon>
        <taxon>Gigasporaceae</taxon>
        <taxon>Dentiscutata</taxon>
    </lineage>
</organism>
<proteinExistence type="predicted"/>
<evidence type="ECO:0000256" key="1">
    <source>
        <dbReference type="SAM" id="MobiDB-lite"/>
    </source>
</evidence>